<feature type="chain" id="PRO_5016365934" evidence="3">
    <location>
        <begin position="24"/>
        <end position="543"/>
    </location>
</feature>
<dbReference type="SUPFAM" id="SSF63737">
    <property type="entry name" value="Leukotriene A4 hydrolase N-terminal domain"/>
    <property type="match status" value="1"/>
</dbReference>
<keyword evidence="3" id="KW-0732">Signal</keyword>
<dbReference type="InterPro" id="IPR014782">
    <property type="entry name" value="Peptidase_M1_dom"/>
</dbReference>
<feature type="binding site" evidence="2">
    <location>
        <position position="358"/>
    </location>
    <ligand>
        <name>Zn(2+)</name>
        <dbReference type="ChEBI" id="CHEBI:29105"/>
        <note>catalytic</note>
    </ligand>
</feature>
<dbReference type="AlphaFoldDB" id="A0A2Z4LMT4"/>
<evidence type="ECO:0000259" key="4">
    <source>
        <dbReference type="Pfam" id="PF01433"/>
    </source>
</evidence>
<dbReference type="InterPro" id="IPR034015">
    <property type="entry name" value="M1_LTA4H"/>
</dbReference>
<feature type="domain" description="Peptidase M1 membrane alanine aminopeptidase" evidence="4">
    <location>
        <begin position="267"/>
        <end position="470"/>
    </location>
</feature>
<dbReference type="InterPro" id="IPR027268">
    <property type="entry name" value="Peptidase_M4/M1_CTD_sf"/>
</dbReference>
<evidence type="ECO:0000256" key="1">
    <source>
        <dbReference type="PIRSR" id="PIRSR634015-1"/>
    </source>
</evidence>
<evidence type="ECO:0000259" key="5">
    <source>
        <dbReference type="Pfam" id="PF17900"/>
    </source>
</evidence>
<dbReference type="RefSeq" id="WP_112376736.1">
    <property type="nucleotide sequence ID" value="NZ_CP030104.1"/>
</dbReference>
<dbReference type="Pfam" id="PF01433">
    <property type="entry name" value="Peptidase_M1"/>
    <property type="match status" value="1"/>
</dbReference>
<dbReference type="InterPro" id="IPR045357">
    <property type="entry name" value="Aminopeptidase_N-like_N"/>
</dbReference>
<accession>A0A2Z4LMT4</accession>
<dbReference type="PANTHER" id="PTHR45726">
    <property type="entry name" value="LEUKOTRIENE A-4 HYDROLASE"/>
    <property type="match status" value="1"/>
</dbReference>
<feature type="active site" description="Proton acceptor" evidence="1">
    <location>
        <position position="336"/>
    </location>
</feature>
<organism evidence="6 7">
    <name type="scientific">Flagellimonas maritima</name>
    <dbReference type="NCBI Taxonomy" id="1383885"/>
    <lineage>
        <taxon>Bacteria</taxon>
        <taxon>Pseudomonadati</taxon>
        <taxon>Bacteroidota</taxon>
        <taxon>Flavobacteriia</taxon>
        <taxon>Flavobacteriales</taxon>
        <taxon>Flavobacteriaceae</taxon>
        <taxon>Flagellimonas</taxon>
    </lineage>
</organism>
<keyword evidence="2" id="KW-0862">Zinc</keyword>
<dbReference type="CDD" id="cd09603">
    <property type="entry name" value="M1_APN_like"/>
    <property type="match status" value="1"/>
</dbReference>
<dbReference type="OrthoDB" id="100605at2"/>
<dbReference type="GO" id="GO:0008237">
    <property type="term" value="F:metallopeptidase activity"/>
    <property type="evidence" value="ECO:0007669"/>
    <property type="project" value="InterPro"/>
</dbReference>
<dbReference type="KEGG" id="spon:HME9304_00112"/>
<name>A0A2Z4LMT4_9FLAO</name>
<dbReference type="Proteomes" id="UP000248536">
    <property type="component" value="Chromosome"/>
</dbReference>
<dbReference type="GO" id="GO:0008270">
    <property type="term" value="F:zinc ion binding"/>
    <property type="evidence" value="ECO:0007669"/>
    <property type="project" value="InterPro"/>
</dbReference>
<keyword evidence="7" id="KW-1185">Reference proteome</keyword>
<feature type="signal peptide" evidence="3">
    <location>
        <begin position="1"/>
        <end position="23"/>
    </location>
</feature>
<comment type="cofactor">
    <cofactor evidence="2">
        <name>Zn(2+)</name>
        <dbReference type="ChEBI" id="CHEBI:29105"/>
    </cofactor>
    <text evidence="2">Binds 1 zinc ion per subunit.</text>
</comment>
<evidence type="ECO:0000256" key="3">
    <source>
        <dbReference type="SAM" id="SignalP"/>
    </source>
</evidence>
<dbReference type="EMBL" id="CP030104">
    <property type="protein sequence ID" value="AWX43125.1"/>
    <property type="molecule type" value="Genomic_DNA"/>
</dbReference>
<dbReference type="Gene3D" id="2.60.40.1730">
    <property type="entry name" value="tricorn interacting facor f3 domain"/>
    <property type="match status" value="1"/>
</dbReference>
<proteinExistence type="predicted"/>
<dbReference type="Pfam" id="PF17900">
    <property type="entry name" value="Peptidase_M1_N"/>
    <property type="match status" value="1"/>
</dbReference>
<dbReference type="Gene3D" id="1.10.390.10">
    <property type="entry name" value="Neutral Protease Domain 2"/>
    <property type="match status" value="1"/>
</dbReference>
<feature type="binding site" evidence="2">
    <location>
        <position position="339"/>
    </location>
    <ligand>
        <name>Zn(2+)</name>
        <dbReference type="ChEBI" id="CHEBI:29105"/>
        <note>catalytic</note>
    </ligand>
</feature>
<keyword evidence="2" id="KW-0479">Metal-binding</keyword>
<evidence type="ECO:0000313" key="7">
    <source>
        <dbReference type="Proteomes" id="UP000248536"/>
    </source>
</evidence>
<evidence type="ECO:0000256" key="2">
    <source>
        <dbReference type="PIRSR" id="PIRSR634015-3"/>
    </source>
</evidence>
<dbReference type="InterPro" id="IPR042097">
    <property type="entry name" value="Aminopeptidase_N-like_N_sf"/>
</dbReference>
<sequence>MIKITQNCLLILLVLSFVSVAHSQNFTKSDTLRGSITPERVWWDLNYYDLNIKVQPDKEFIAGYNIIGYKVLEESDVIQIDLQEPMKIEAISQDKEDLNYTSYGNAHFIQLKKEQVPGEFNELYVQYSGYPKKAVRAPWDGGFSWKKDSNGKPFVATSCQGLGASVWWPNKDHMYDEVDSMRIVIDVPKDLVAVANGRLREEYAHDSGGYKLYEWFVSNPINNYGVNVNIGDYVHFGEKYEGEKGILDLDYYVLPDNLEKAKEQFKQTPMMMEAFEHWFGPYPFYEDSFKLVEVPYLGMEHQSSVTYGNKYKNGYLGRDLSGTGWGLKFDFIIIHEAGHEWFANNITYKDIADMWIHEGFTAYSENLYLDYHYGTKAASEYVIGTRANINNDKPIIGTYNVNSRGSGDMYYKGANMLHTLRQLIEDDELWRQTLRGLNEEFYHQTVTTEQIENYISNKTEKDLSAFFNQYLRTTMIPKLEYKLEGNAITYRYVDIVEDFDMPIRVFIGKAEKWLFPSKDWKTDKLKNSDLTFDENFYIEYQKV</sequence>
<feature type="domain" description="Aminopeptidase N-like N-terminal" evidence="5">
    <location>
        <begin position="46"/>
        <end position="221"/>
    </location>
</feature>
<gene>
    <name evidence="6" type="ORF">HME9304_00112</name>
</gene>
<protein>
    <submittedName>
        <fullName evidence="6">Uncharacterized protein</fullName>
    </submittedName>
</protein>
<feature type="active site" description="Proton donor" evidence="1">
    <location>
        <position position="410"/>
    </location>
</feature>
<reference evidence="6 7" key="1">
    <citation type="submission" date="2018-06" db="EMBL/GenBank/DDBJ databases">
        <title>Spongiibacterium sp. HME9304 Genome sequencing and assembly.</title>
        <authorList>
            <person name="Kang H."/>
            <person name="Kim H."/>
            <person name="Joh K."/>
        </authorList>
    </citation>
    <scope>NUCLEOTIDE SEQUENCE [LARGE SCALE GENOMIC DNA]</scope>
    <source>
        <strain evidence="6 7">HME9304</strain>
    </source>
</reference>
<evidence type="ECO:0000313" key="6">
    <source>
        <dbReference type="EMBL" id="AWX43125.1"/>
    </source>
</evidence>
<dbReference type="SUPFAM" id="SSF55486">
    <property type="entry name" value="Metalloproteases ('zincins'), catalytic domain"/>
    <property type="match status" value="1"/>
</dbReference>
<feature type="binding site" evidence="2">
    <location>
        <position position="335"/>
    </location>
    <ligand>
        <name>Zn(2+)</name>
        <dbReference type="ChEBI" id="CHEBI:29105"/>
        <note>catalytic</note>
    </ligand>
</feature>
<dbReference type="PANTHER" id="PTHR45726:SF3">
    <property type="entry name" value="LEUKOTRIENE A-4 HYDROLASE"/>
    <property type="match status" value="1"/>
</dbReference>